<dbReference type="InterPro" id="IPR004252">
    <property type="entry name" value="Probable_transposase_24"/>
</dbReference>
<dbReference type="Pfam" id="PF03004">
    <property type="entry name" value="Transposase_24"/>
    <property type="match status" value="1"/>
</dbReference>
<protein>
    <submittedName>
        <fullName evidence="1">Transposase-like protein</fullName>
    </submittedName>
</protein>
<dbReference type="EMBL" id="JBANAX010000346">
    <property type="protein sequence ID" value="KAL1213274.1"/>
    <property type="molecule type" value="Genomic_DNA"/>
</dbReference>
<evidence type="ECO:0000313" key="2">
    <source>
        <dbReference type="Proteomes" id="UP001558713"/>
    </source>
</evidence>
<reference evidence="1 2" key="1">
    <citation type="submission" date="2024-04" db="EMBL/GenBank/DDBJ databases">
        <title>Genome assembly C_amara_ONT_v2.</title>
        <authorList>
            <person name="Yant L."/>
            <person name="Moore C."/>
            <person name="Slenker M."/>
        </authorList>
    </citation>
    <scope>NUCLEOTIDE SEQUENCE [LARGE SCALE GENOMIC DNA]</scope>
    <source>
        <tissue evidence="1">Leaf</tissue>
    </source>
</reference>
<name>A0ABD1B3B2_CARAN</name>
<dbReference type="AlphaFoldDB" id="A0ABD1B3B2"/>
<accession>A0ABD1B3B2</accession>
<sequence>MVSGMRTTLQRSKWINETLRTTMTAHWETEEAQKRSQTYSDARMSDRNGLCPHVHLSGPKSYNQIQQDLQEQLGRVVSLGEVFIKTHTRPDGTYVDKKAEKIAQTYEKNIQEKLAELEEETSIASDCGSRPRELTVDEYTTIFLQIK</sequence>
<proteinExistence type="predicted"/>
<dbReference type="Proteomes" id="UP001558713">
    <property type="component" value="Unassembled WGS sequence"/>
</dbReference>
<evidence type="ECO:0000313" key="1">
    <source>
        <dbReference type="EMBL" id="KAL1213274.1"/>
    </source>
</evidence>
<organism evidence="1 2">
    <name type="scientific">Cardamine amara subsp. amara</name>
    <dbReference type="NCBI Taxonomy" id="228776"/>
    <lineage>
        <taxon>Eukaryota</taxon>
        <taxon>Viridiplantae</taxon>
        <taxon>Streptophyta</taxon>
        <taxon>Embryophyta</taxon>
        <taxon>Tracheophyta</taxon>
        <taxon>Spermatophyta</taxon>
        <taxon>Magnoliopsida</taxon>
        <taxon>eudicotyledons</taxon>
        <taxon>Gunneridae</taxon>
        <taxon>Pentapetalae</taxon>
        <taxon>rosids</taxon>
        <taxon>malvids</taxon>
        <taxon>Brassicales</taxon>
        <taxon>Brassicaceae</taxon>
        <taxon>Cardamineae</taxon>
        <taxon>Cardamine</taxon>
    </lineage>
</organism>
<keyword evidence="2" id="KW-1185">Reference proteome</keyword>
<gene>
    <name evidence="1" type="ORF">V5N11_022690</name>
</gene>
<comment type="caution">
    <text evidence="1">The sequence shown here is derived from an EMBL/GenBank/DDBJ whole genome shotgun (WGS) entry which is preliminary data.</text>
</comment>